<organism evidence="7 8">
    <name type="scientific">Penicillium chermesinum</name>
    <dbReference type="NCBI Taxonomy" id="63820"/>
    <lineage>
        <taxon>Eukaryota</taxon>
        <taxon>Fungi</taxon>
        <taxon>Dikarya</taxon>
        <taxon>Ascomycota</taxon>
        <taxon>Pezizomycotina</taxon>
        <taxon>Eurotiomycetes</taxon>
        <taxon>Eurotiomycetidae</taxon>
        <taxon>Eurotiales</taxon>
        <taxon>Aspergillaceae</taxon>
        <taxon>Penicillium</taxon>
    </lineage>
</organism>
<evidence type="ECO:0000313" key="7">
    <source>
        <dbReference type="EMBL" id="KAJ5226236.1"/>
    </source>
</evidence>
<keyword evidence="4" id="KW-0238">DNA-binding</keyword>
<keyword evidence="8" id="KW-1185">Reference proteome</keyword>
<dbReference type="OrthoDB" id="3172332at2759"/>
<keyword evidence="2" id="KW-0862">Zinc</keyword>
<dbReference type="AlphaFoldDB" id="A0A9W9TKL3"/>
<dbReference type="Proteomes" id="UP001150941">
    <property type="component" value="Unassembled WGS sequence"/>
</dbReference>
<dbReference type="PANTHER" id="PTHR36206">
    <property type="entry name" value="ASPERCRYPTIN BIOSYNTHESIS CLUSTER-SPECIFIC TRANSCRIPTION REGULATOR ATNN-RELATED"/>
    <property type="match status" value="1"/>
</dbReference>
<accession>A0A9W9TKL3</accession>
<evidence type="ECO:0000256" key="5">
    <source>
        <dbReference type="ARBA" id="ARBA00023163"/>
    </source>
</evidence>
<protein>
    <recommendedName>
        <fullName evidence="9">C6 zinc finger domain protein</fullName>
    </recommendedName>
</protein>
<keyword evidence="5" id="KW-0804">Transcription</keyword>
<dbReference type="InterPro" id="IPR052360">
    <property type="entry name" value="Transcr_Regulatory_Proteins"/>
</dbReference>
<dbReference type="RefSeq" id="XP_058329647.1">
    <property type="nucleotide sequence ID" value="XM_058476757.1"/>
</dbReference>
<sequence length="196" mass="22180">MTVPSLTGLFDTKIWTELVLPLSHQDQAVSHALLAVSVLHEDSEIRGAPLSRENLSLRRHKFALAQYGRSMAILNERRYSQDPQLREIILVCCLLFITCDLMRGQYDLALLHIRHGMAVIQEASQAERDDSVTTKSPVMVRKCLATAIMRFGSQCYYFGMEPINFGGIEGHSYEVRERPAGAQSHSFTLPRLYHCT</sequence>
<evidence type="ECO:0000256" key="1">
    <source>
        <dbReference type="ARBA" id="ARBA00022723"/>
    </source>
</evidence>
<evidence type="ECO:0000313" key="8">
    <source>
        <dbReference type="Proteomes" id="UP001150941"/>
    </source>
</evidence>
<evidence type="ECO:0000256" key="4">
    <source>
        <dbReference type="ARBA" id="ARBA00023125"/>
    </source>
</evidence>
<reference evidence="7" key="2">
    <citation type="journal article" date="2023" name="IMA Fungus">
        <title>Comparative genomic study of the Penicillium genus elucidates a diverse pangenome and 15 lateral gene transfer events.</title>
        <authorList>
            <person name="Petersen C."/>
            <person name="Sorensen T."/>
            <person name="Nielsen M.R."/>
            <person name="Sondergaard T.E."/>
            <person name="Sorensen J.L."/>
            <person name="Fitzpatrick D.A."/>
            <person name="Frisvad J.C."/>
            <person name="Nielsen K.L."/>
        </authorList>
    </citation>
    <scope>NUCLEOTIDE SEQUENCE</scope>
    <source>
        <strain evidence="7">IBT 19713</strain>
    </source>
</reference>
<dbReference type="Pfam" id="PF11951">
    <property type="entry name" value="Fungal_trans_2"/>
    <property type="match status" value="1"/>
</dbReference>
<proteinExistence type="predicted"/>
<dbReference type="GeneID" id="83204060"/>
<keyword evidence="6" id="KW-0539">Nucleus</keyword>
<dbReference type="PANTHER" id="PTHR36206:SF16">
    <property type="entry name" value="TRANSCRIPTION FACTOR DOMAIN-CONTAINING PROTEIN-RELATED"/>
    <property type="match status" value="1"/>
</dbReference>
<dbReference type="GO" id="GO:0046872">
    <property type="term" value="F:metal ion binding"/>
    <property type="evidence" value="ECO:0007669"/>
    <property type="project" value="UniProtKB-KW"/>
</dbReference>
<dbReference type="GO" id="GO:0003677">
    <property type="term" value="F:DNA binding"/>
    <property type="evidence" value="ECO:0007669"/>
    <property type="project" value="UniProtKB-KW"/>
</dbReference>
<evidence type="ECO:0008006" key="9">
    <source>
        <dbReference type="Google" id="ProtNLM"/>
    </source>
</evidence>
<gene>
    <name evidence="7" type="ORF">N7468_007461</name>
</gene>
<name>A0A9W9TKL3_9EURO</name>
<reference evidence="7" key="1">
    <citation type="submission" date="2022-11" db="EMBL/GenBank/DDBJ databases">
        <authorList>
            <person name="Petersen C."/>
        </authorList>
    </citation>
    <scope>NUCLEOTIDE SEQUENCE</scope>
    <source>
        <strain evidence="7">IBT 19713</strain>
    </source>
</reference>
<dbReference type="InterPro" id="IPR021858">
    <property type="entry name" value="Fun_TF"/>
</dbReference>
<keyword evidence="1" id="KW-0479">Metal-binding</keyword>
<keyword evidence="3" id="KW-0805">Transcription regulation</keyword>
<comment type="caution">
    <text evidence="7">The sequence shown here is derived from an EMBL/GenBank/DDBJ whole genome shotgun (WGS) entry which is preliminary data.</text>
</comment>
<evidence type="ECO:0000256" key="6">
    <source>
        <dbReference type="ARBA" id="ARBA00023242"/>
    </source>
</evidence>
<evidence type="ECO:0000256" key="3">
    <source>
        <dbReference type="ARBA" id="ARBA00023015"/>
    </source>
</evidence>
<dbReference type="EMBL" id="JAPQKS010000005">
    <property type="protein sequence ID" value="KAJ5226236.1"/>
    <property type="molecule type" value="Genomic_DNA"/>
</dbReference>
<evidence type="ECO:0000256" key="2">
    <source>
        <dbReference type="ARBA" id="ARBA00022833"/>
    </source>
</evidence>